<dbReference type="Gene3D" id="1.10.8.710">
    <property type="match status" value="1"/>
</dbReference>
<dbReference type="InterPro" id="IPR043157">
    <property type="entry name" value="Dynein_AAA1S"/>
</dbReference>
<protein>
    <recommendedName>
        <fullName evidence="17">Dynein axonemal heavy chain 7</fullName>
    </recommendedName>
    <alternativeName>
        <fullName evidence="19">Axonemal beta dynein heavy chain 7</fullName>
    </alternativeName>
    <alternativeName>
        <fullName evidence="18">Ciliary dynein heavy chain 7</fullName>
    </alternativeName>
</protein>
<comment type="subunit">
    <text evidence="16">The dynein complex consists of at least two heavy chains and a number of intermediate and light chains.</text>
</comment>
<dbReference type="InterPro" id="IPR041228">
    <property type="entry name" value="Dynein_C"/>
</dbReference>
<comment type="subcellular location">
    <subcellularLocation>
        <location evidence="1">Cell projection</location>
        <location evidence="1">Cilium</location>
        <location evidence="1">Flagellum</location>
    </subcellularLocation>
    <subcellularLocation>
        <location evidence="2">Cytoplasm</location>
        <location evidence="2">Cytoskeleton</location>
        <location evidence="2">Cilium axoneme</location>
    </subcellularLocation>
</comment>
<dbReference type="Pfam" id="PF17857">
    <property type="entry name" value="AAA_lid_1"/>
    <property type="match status" value="1"/>
</dbReference>
<evidence type="ECO:0000256" key="2">
    <source>
        <dbReference type="ARBA" id="ARBA00004430"/>
    </source>
</evidence>
<dbReference type="Gene3D" id="1.10.472.130">
    <property type="match status" value="1"/>
</dbReference>
<evidence type="ECO:0000256" key="15">
    <source>
        <dbReference type="ARBA" id="ARBA00023273"/>
    </source>
</evidence>
<reference evidence="23 24" key="1">
    <citation type="journal article" date="2020" name="Nature">
        <title>Six reference-quality genomes reveal evolution of bat adaptations.</title>
        <authorList>
            <person name="Jebb D."/>
            <person name="Huang Z."/>
            <person name="Pippel M."/>
            <person name="Hughes G.M."/>
            <person name="Lavrichenko K."/>
            <person name="Devanna P."/>
            <person name="Winkler S."/>
            <person name="Jermiin L.S."/>
            <person name="Skirmuntt E.C."/>
            <person name="Katzourakis A."/>
            <person name="Burkitt-Gray L."/>
            <person name="Ray D.A."/>
            <person name="Sullivan K.A.M."/>
            <person name="Roscito J.G."/>
            <person name="Kirilenko B.M."/>
            <person name="Davalos L.M."/>
            <person name="Corthals A.P."/>
            <person name="Power M.L."/>
            <person name="Jones G."/>
            <person name="Ransome R.D."/>
            <person name="Dechmann D.K.N."/>
            <person name="Locatelli A.G."/>
            <person name="Puechmaille S.J."/>
            <person name="Fedrigo O."/>
            <person name="Jarvis E.D."/>
            <person name="Hiller M."/>
            <person name="Vernes S.C."/>
            <person name="Myers E.W."/>
            <person name="Teeling E.C."/>
        </authorList>
    </citation>
    <scope>NUCLEOTIDE SEQUENCE [LARGE SCALE GENOMIC DNA]</scope>
    <source>
        <strain evidence="23">MMyoMyo1</strain>
        <tissue evidence="23">Flight muscle</tissue>
    </source>
</reference>
<dbReference type="FunFam" id="1.20.920.20:FF:000006">
    <property type="entry name" value="Dynein, axonemal, heavy chain 6"/>
    <property type="match status" value="1"/>
</dbReference>
<evidence type="ECO:0000256" key="5">
    <source>
        <dbReference type="ARBA" id="ARBA00022701"/>
    </source>
</evidence>
<dbReference type="Gene3D" id="1.10.8.1220">
    <property type="match status" value="1"/>
</dbReference>
<dbReference type="FunFam" id="3.20.180.20:FF:000003">
    <property type="entry name" value="Dynein heavy chain 12, axonemal"/>
    <property type="match status" value="1"/>
</dbReference>
<comment type="similarity">
    <text evidence="3">Belongs to the dynein heavy chain family.</text>
</comment>
<dbReference type="InterPro" id="IPR035706">
    <property type="entry name" value="AAA_9"/>
</dbReference>
<dbReference type="InterPro" id="IPR043160">
    <property type="entry name" value="Dynein_C_barrel"/>
</dbReference>
<dbReference type="Gene3D" id="1.20.920.20">
    <property type="match status" value="1"/>
</dbReference>
<dbReference type="Gene3D" id="1.10.287.2620">
    <property type="match status" value="1"/>
</dbReference>
<dbReference type="Gene3D" id="6.10.140.1060">
    <property type="match status" value="1"/>
</dbReference>
<keyword evidence="7" id="KW-0547">Nucleotide-binding</keyword>
<dbReference type="InterPro" id="IPR035699">
    <property type="entry name" value="AAA_6"/>
</dbReference>
<evidence type="ECO:0000256" key="8">
    <source>
        <dbReference type="ARBA" id="ARBA00022840"/>
    </source>
</evidence>
<dbReference type="InterPro" id="IPR024743">
    <property type="entry name" value="Dynein_HC_stalk"/>
</dbReference>
<dbReference type="InterPro" id="IPR002048">
    <property type="entry name" value="EF_hand_dom"/>
</dbReference>
<dbReference type="GO" id="GO:0005858">
    <property type="term" value="C:axonemal dynein complex"/>
    <property type="evidence" value="ECO:0007669"/>
    <property type="project" value="UniProtKB-ARBA"/>
</dbReference>
<evidence type="ECO:0000256" key="21">
    <source>
        <dbReference type="SAM" id="MobiDB-lite"/>
    </source>
</evidence>
<organism evidence="23 24">
    <name type="scientific">Myotis myotis</name>
    <name type="common">Greater mouse-eared bat</name>
    <name type="synonym">Vespertilio myotis</name>
    <dbReference type="NCBI Taxonomy" id="51298"/>
    <lineage>
        <taxon>Eukaryota</taxon>
        <taxon>Metazoa</taxon>
        <taxon>Chordata</taxon>
        <taxon>Craniata</taxon>
        <taxon>Vertebrata</taxon>
        <taxon>Euteleostomi</taxon>
        <taxon>Mammalia</taxon>
        <taxon>Eutheria</taxon>
        <taxon>Laurasiatheria</taxon>
        <taxon>Chiroptera</taxon>
        <taxon>Yangochiroptera</taxon>
        <taxon>Vespertilionidae</taxon>
        <taxon>Myotis</taxon>
    </lineage>
</organism>
<dbReference type="SMART" id="SM00382">
    <property type="entry name" value="AAA"/>
    <property type="match status" value="2"/>
</dbReference>
<dbReference type="GO" id="GO:0045505">
    <property type="term" value="F:dynein intermediate chain binding"/>
    <property type="evidence" value="ECO:0007669"/>
    <property type="project" value="InterPro"/>
</dbReference>
<evidence type="ECO:0000256" key="16">
    <source>
        <dbReference type="ARBA" id="ARBA00062885"/>
    </source>
</evidence>
<dbReference type="InterPro" id="IPR003593">
    <property type="entry name" value="AAA+_ATPase"/>
</dbReference>
<dbReference type="FunFam" id="1.20.140.100:FF:000004">
    <property type="entry name" value="Dynein axonemal heavy chain 6"/>
    <property type="match status" value="1"/>
</dbReference>
<dbReference type="FunFam" id="1.20.1270.280:FF:000001">
    <property type="entry name" value="dynein heavy chain 7, axonemal"/>
    <property type="match status" value="1"/>
</dbReference>
<gene>
    <name evidence="23" type="ORF">mMyoMyo1_003973</name>
</gene>
<dbReference type="FunFam" id="1.10.8.710:FF:000004">
    <property type="entry name" value="Dynein axonemal heavy chain 6"/>
    <property type="match status" value="1"/>
</dbReference>
<dbReference type="FunFam" id="1.10.8.720:FF:000001">
    <property type="entry name" value="dynein heavy chain 7, axonemal"/>
    <property type="match status" value="1"/>
</dbReference>
<dbReference type="FunFam" id="1.10.287.2620:FF:000002">
    <property type="entry name" value="Dynein heavy chain 2, axonemal"/>
    <property type="match status" value="1"/>
</dbReference>
<keyword evidence="11 20" id="KW-0175">Coiled coil</keyword>
<dbReference type="InterPro" id="IPR013602">
    <property type="entry name" value="Dynein_heavy_linker"/>
</dbReference>
<dbReference type="Gene3D" id="3.40.50.300">
    <property type="entry name" value="P-loop containing nucleotide triphosphate hydrolases"/>
    <property type="match status" value="5"/>
</dbReference>
<dbReference type="Pfam" id="PF08393">
    <property type="entry name" value="DHC_N2"/>
    <property type="match status" value="1"/>
</dbReference>
<evidence type="ECO:0000256" key="11">
    <source>
        <dbReference type="ARBA" id="ARBA00023054"/>
    </source>
</evidence>
<dbReference type="Pfam" id="PF12781">
    <property type="entry name" value="AAA_9"/>
    <property type="match status" value="1"/>
</dbReference>
<dbReference type="Gene3D" id="1.20.920.30">
    <property type="match status" value="1"/>
</dbReference>
<dbReference type="GO" id="GO:0005874">
    <property type="term" value="C:microtubule"/>
    <property type="evidence" value="ECO:0007669"/>
    <property type="project" value="UniProtKB-KW"/>
</dbReference>
<keyword evidence="6" id="KW-0677">Repeat</keyword>
<evidence type="ECO:0000256" key="12">
    <source>
        <dbReference type="ARBA" id="ARBA00023069"/>
    </source>
</evidence>
<dbReference type="InterPro" id="IPR027417">
    <property type="entry name" value="P-loop_NTPase"/>
</dbReference>
<dbReference type="GO" id="GO:0003341">
    <property type="term" value="P:cilium movement"/>
    <property type="evidence" value="ECO:0007669"/>
    <property type="project" value="UniProtKB-ARBA"/>
</dbReference>
<feature type="region of interest" description="Disordered" evidence="21">
    <location>
        <begin position="1"/>
        <end position="62"/>
    </location>
</feature>
<dbReference type="FunFam" id="3.40.50.300:FF:002141">
    <property type="entry name" value="Dynein heavy chain"/>
    <property type="match status" value="1"/>
</dbReference>
<dbReference type="FunFam" id="3.40.50.300:FF:000223">
    <property type="entry name" value="Dynein heavy chain 3, axonemal"/>
    <property type="match status" value="1"/>
</dbReference>
<dbReference type="FunFam" id="3.40.50.300:FF:000044">
    <property type="entry name" value="Dynein heavy chain 5, axonemal"/>
    <property type="match status" value="1"/>
</dbReference>
<dbReference type="Pfam" id="PF18199">
    <property type="entry name" value="Dynein_C"/>
    <property type="match status" value="1"/>
</dbReference>
<dbReference type="PANTHER" id="PTHR22878">
    <property type="entry name" value="DYNEIN HEAVY CHAIN 6, AXONEMAL-LIKE-RELATED"/>
    <property type="match status" value="1"/>
</dbReference>
<keyword evidence="14" id="KW-0206">Cytoskeleton</keyword>
<dbReference type="SUPFAM" id="SSF52540">
    <property type="entry name" value="P-loop containing nucleoside triphosphate hydrolases"/>
    <property type="match status" value="4"/>
</dbReference>
<evidence type="ECO:0000256" key="19">
    <source>
        <dbReference type="ARBA" id="ARBA00082102"/>
    </source>
</evidence>
<proteinExistence type="inferred from homology"/>
<dbReference type="PANTHER" id="PTHR22878:SF66">
    <property type="entry name" value="DYNEIN AXONEMAL HEAVY CHAIN 7"/>
    <property type="match status" value="1"/>
</dbReference>
<dbReference type="Pfam" id="PF12774">
    <property type="entry name" value="AAA_6"/>
    <property type="match status" value="1"/>
</dbReference>
<evidence type="ECO:0000259" key="22">
    <source>
        <dbReference type="PROSITE" id="PS50222"/>
    </source>
</evidence>
<dbReference type="Pfam" id="PF18198">
    <property type="entry name" value="AAA_lid_11"/>
    <property type="match status" value="1"/>
</dbReference>
<evidence type="ECO:0000256" key="10">
    <source>
        <dbReference type="ARBA" id="ARBA00023017"/>
    </source>
</evidence>
<keyword evidence="5" id="KW-0493">Microtubule</keyword>
<keyword evidence="8" id="KW-0067">ATP-binding</keyword>
<keyword evidence="12" id="KW-0969">Cilium</keyword>
<evidence type="ECO:0000313" key="23">
    <source>
        <dbReference type="EMBL" id="KAF6336442.1"/>
    </source>
</evidence>
<evidence type="ECO:0000313" key="24">
    <source>
        <dbReference type="Proteomes" id="UP000527355"/>
    </source>
</evidence>
<evidence type="ECO:0000256" key="14">
    <source>
        <dbReference type="ARBA" id="ARBA00023212"/>
    </source>
</evidence>
<dbReference type="InterPro" id="IPR024317">
    <property type="entry name" value="Dynein_heavy_chain_D4_dom"/>
</dbReference>
<dbReference type="PROSITE" id="PS50222">
    <property type="entry name" value="EF_HAND_2"/>
    <property type="match status" value="1"/>
</dbReference>
<keyword evidence="10" id="KW-0243">Dynein</keyword>
<dbReference type="GO" id="GO:0051959">
    <property type="term" value="F:dynein light intermediate chain binding"/>
    <property type="evidence" value="ECO:0007669"/>
    <property type="project" value="InterPro"/>
</dbReference>
<evidence type="ECO:0000256" key="20">
    <source>
        <dbReference type="SAM" id="Coils"/>
    </source>
</evidence>
<dbReference type="InterPro" id="IPR041589">
    <property type="entry name" value="DNAH3_AAA_lid_1"/>
</dbReference>
<feature type="region of interest" description="Disordered" evidence="21">
    <location>
        <begin position="103"/>
        <end position="129"/>
    </location>
</feature>
<dbReference type="Pfam" id="PF12780">
    <property type="entry name" value="AAA_8"/>
    <property type="match status" value="1"/>
</dbReference>
<dbReference type="InterPro" id="IPR041466">
    <property type="entry name" value="Dynein_AAA5_ext"/>
</dbReference>
<evidence type="ECO:0000256" key="3">
    <source>
        <dbReference type="ARBA" id="ARBA00008887"/>
    </source>
</evidence>
<feature type="compositionally biased region" description="Basic and acidic residues" evidence="21">
    <location>
        <begin position="1"/>
        <end position="15"/>
    </location>
</feature>
<dbReference type="Gene3D" id="1.20.58.1120">
    <property type="match status" value="1"/>
</dbReference>
<dbReference type="PROSITE" id="PS00018">
    <property type="entry name" value="EF_HAND_1"/>
    <property type="match status" value="1"/>
</dbReference>
<keyword evidence="13" id="KW-0505">Motor protein</keyword>
<dbReference type="Pfam" id="PF17852">
    <property type="entry name" value="Dynein_AAA_lid"/>
    <property type="match status" value="1"/>
</dbReference>
<feature type="domain" description="EF-hand" evidence="22">
    <location>
        <begin position="2245"/>
        <end position="2280"/>
    </location>
</feature>
<feature type="coiled-coil region" evidence="20">
    <location>
        <begin position="2836"/>
        <end position="2870"/>
    </location>
</feature>
<evidence type="ECO:0000256" key="1">
    <source>
        <dbReference type="ARBA" id="ARBA00004230"/>
    </source>
</evidence>
<keyword evidence="24" id="KW-1185">Reference proteome</keyword>
<evidence type="ECO:0000256" key="6">
    <source>
        <dbReference type="ARBA" id="ARBA00022737"/>
    </source>
</evidence>
<keyword evidence="4" id="KW-0963">Cytoplasm</keyword>
<dbReference type="Pfam" id="PF12777">
    <property type="entry name" value="MT"/>
    <property type="match status" value="1"/>
</dbReference>
<dbReference type="Proteomes" id="UP000527355">
    <property type="component" value="Unassembled WGS sequence"/>
</dbReference>
<dbReference type="FunFam" id="3.40.50.300:FF:001328">
    <property type="entry name" value="Dynein heavy chain 6, axonemal"/>
    <property type="match status" value="1"/>
</dbReference>
<feature type="compositionally biased region" description="Basic and acidic residues" evidence="21">
    <location>
        <begin position="29"/>
        <end position="42"/>
    </location>
</feature>
<accession>A0A7J7WGD5</accession>
<comment type="caution">
    <text evidence="23">The sequence shown here is derived from an EMBL/GenBank/DDBJ whole genome shotgun (WGS) entry which is preliminary data.</text>
</comment>
<dbReference type="GO" id="GO:0008569">
    <property type="term" value="F:minus-end-directed microtubule motor activity"/>
    <property type="evidence" value="ECO:0007669"/>
    <property type="project" value="InterPro"/>
</dbReference>
<dbReference type="InterPro" id="IPR018247">
    <property type="entry name" value="EF_Hand_1_Ca_BS"/>
</dbReference>
<dbReference type="InterPro" id="IPR042222">
    <property type="entry name" value="Dynein_2_N"/>
</dbReference>
<evidence type="ECO:0000256" key="9">
    <source>
        <dbReference type="ARBA" id="ARBA00022846"/>
    </source>
</evidence>
<evidence type="ECO:0000256" key="13">
    <source>
        <dbReference type="ARBA" id="ARBA00023175"/>
    </source>
</evidence>
<dbReference type="Gene3D" id="3.10.490.20">
    <property type="match status" value="1"/>
</dbReference>
<dbReference type="InterPro" id="IPR042219">
    <property type="entry name" value="AAA_lid_11_sf"/>
</dbReference>
<dbReference type="Pfam" id="PF03028">
    <property type="entry name" value="Dynein_heavy"/>
    <property type="match status" value="1"/>
</dbReference>
<evidence type="ECO:0000256" key="17">
    <source>
        <dbReference type="ARBA" id="ARBA00071816"/>
    </source>
</evidence>
<dbReference type="InterPro" id="IPR026983">
    <property type="entry name" value="DHC"/>
</dbReference>
<dbReference type="FunFam" id="1.20.920.30:FF:000002">
    <property type="entry name" value="Dynein axonemal heavy chain 3"/>
    <property type="match status" value="1"/>
</dbReference>
<dbReference type="Pfam" id="PF12775">
    <property type="entry name" value="AAA_7"/>
    <property type="match status" value="1"/>
</dbReference>
<dbReference type="FunFam" id="1.10.472.130:FF:000005">
    <property type="entry name" value="Dynein axonemal heavy chain 7"/>
    <property type="match status" value="1"/>
</dbReference>
<evidence type="ECO:0000256" key="18">
    <source>
        <dbReference type="ARBA" id="ARBA00078543"/>
    </source>
</evidence>
<dbReference type="Gene3D" id="1.10.8.720">
    <property type="entry name" value="Region D6 of dynein motor"/>
    <property type="match status" value="1"/>
</dbReference>
<dbReference type="FunFam" id="3.10.490.20:FF:000001">
    <property type="entry name" value="dynein heavy chain 7, axonemal"/>
    <property type="match status" value="1"/>
</dbReference>
<dbReference type="Gene3D" id="1.20.140.100">
    <property type="entry name" value="Dynein heavy chain, N-terminal domain 2"/>
    <property type="match status" value="1"/>
</dbReference>
<keyword evidence="9" id="KW-0282">Flagellum</keyword>
<keyword evidence="15" id="KW-0966">Cell projection</keyword>
<dbReference type="GO" id="GO:0031514">
    <property type="term" value="C:motile cilium"/>
    <property type="evidence" value="ECO:0007669"/>
    <property type="project" value="UniProtKB-SubCell"/>
</dbReference>
<dbReference type="GO" id="GO:0005524">
    <property type="term" value="F:ATP binding"/>
    <property type="evidence" value="ECO:0007669"/>
    <property type="project" value="UniProtKB-KW"/>
</dbReference>
<dbReference type="Gene3D" id="3.20.180.20">
    <property type="entry name" value="Dynein heavy chain, N-terminal domain 2"/>
    <property type="match status" value="1"/>
</dbReference>
<sequence length="4039" mass="462781">MSREQDKPPSKEKSKTPLRFLPQSSTEKSAGKEKEKEKDKGKLPGRVLPQLATVSTKPQWQEAAPSFHLNIKQEEEIPEPFSMKNEQSYAEYMEHLGRKGTLLGRIDDSRAGPSTSKAKSKSPHKERENFRSTLVNVIMQQDALSDVPAPEESAFPKMATSAIEKDVLRYYYYIHHGIDTDHIAPMEDSWLENVLNLVPQHLKVLTDSILTLSDEMREDYLLSVKKSIVDFVLKDPREKDDKKAEELPPHRAEMQTLPKPWRKSFLAASSYMRDHLNAMNPTMLAVLDLWHSTFKKLRLIDAEEFHNRQEALELSNFQTIIMRHLETAKEALLKTWFPEVQNIYYQGNKKKQLPTGESSAKLESFFNCAAALMTLQLQDLTLSSMQDFTDLIAQPPDSVRAFEHPGFIMRLLLDNDTIKFEPQFEDYIDIFLNVYDVMVKAVSFVPRVETKLYSKWDSNSKPTTLAPAILDEIIEAHKEKVKEVIMRESAAPIEHLKLYEKYDFLIARKAERDVDAFLAENHHYEKVIQEIRKYQQLIEDIQYTTRKTVRLGMFEMRCEDLIRALVKRAEVICGKLVAKMFRDHQEVNTRLCDEFEKIAEKALSTPPNTAELMEMKAYIKKVETVDMIELGRRLVDSKNCLAFLIECATFSPADIRLNNNVFQWYGRMEEIFDEHRRIIVEKTEQYQDGLKLRCQRFVEELESYAKQSEEFYSLGDLQDVQRYLKKAQTLNGKLDLAADKIEQFNAEEEAFGWPPSLYPQRKKIQDSLNPYLRLYETAVEFSSKYRAWTEGPYHKVDPDQVEVDVSNYWRGLYKLEKTFNDSPNALAMTKKVKAKVEDFKQHIPLIQVICNPGLRPRHWEAMSNIVGFPLQPADESTVSPFLDMNLEQYLDRFEGISEAASKEYTLERTLEKMIKEWDSMEFVLLSYRESGTSILSSVDEIQMLLDDHIIKTQTMRGSPFIKPYEKQIREWEGKLLLLQEILDEWLKVQATWLYLEPIFSSPDIMSQMPEEGRRFTTVDKTWRDIMKTILHDKHVLSVVTIDKMLERLKKSNELLELILKGLNEYLEKKRLFFPRFFFLSNDELLEILSETKDPTRVQPHLKKCFEGIARVEFTETLDITHMKSSENEVVELIETISTVKARGQVEKWLVELERVMIRSIQKVIKSAITAYTQYERIKWVRVWPGQTVLCVSQTYWTTEVQAAISKGQEALEEYLEKCNSQIDDIVTLVRGKLSKQNRVTLGALVVLDVHARDVLTSLVNKKVSDESDFEWLSQLRYYWQDNNLETKMINAGLRYGYEYLGNSPRLVITPLTDRCYRTLFGALHLHLGGAPEGPAGTGKTETTKDLAKAVAKQCVVFNCSDGLDYLALGKFFKGLLSCGAWACFDEFNRIDLEVLSVVAQQILTIQRGINAGADTLVFEGTELKLDPTCAVFITMNPGYAGRSELPDNLKALFRTVAMMVPDYAMIAEIVLYSCGFVTARPLSVKIVATYRLCSEQLSSQHHYDYGMRAVKSVLTAAGNLKLKYPHENEEILLLRSIIDVNLPKFLSHDLPLFEGITSDLFPGVKLPKPDYNDLLMAIKDNCEAMNLQMTSFFSEKILQIYEMMIVRHGFMIVGEPFGGKTSAYRVLAGALGDICEKGLMEENKVQITVLNPKSVTMGQLYGQFDQVSHEWSDGVLAVSFRAFASSVTPDRKWLIFDGPVDAVWIENMNTVLDDNKKLCLMSGEIIQMSPQMNLIFEPMDLEVASPATVSRCGMIYMEPHMLGWRPLMMSWVNLLPATLNATQKEFLVTLFDRMVPVSVEFIRKHTKELSPTSDTNLVRSLMNLIDCFMDEFADEVKVRERNDREAYSLLEGIFIFSLIWSIGASCTDDDRLKFNKILRELMEGPISDVTRNRFKILSSAEQTSSKALTVPFPEKKTIYDYQFVTEGVGRWDPWIKKLADAPQIPKDMMFNEIIVPTLDTIRYSALMELLTTHQKPSIFVGPTGTGKSSYIINFLLTQINKEVYKPLLINFSAQTTAAQTQNIIMSKLDKRRKGVFGPPLGKKMVVFVDDVNMPAREVYGAQPPIELLRQWLDHWNWYDLKDCSMIKLVDIQIMCAMGPPGGGRNPVTPRFMRHFNVITINEFSDKSMYTIFSRILNWHLKTCYKFPEDFLTLTAQIVNGTMILYKEAMKNLLPTPAKSHYLFNLRDFSRVIQGICLSRPETTATKEAIKRLWVHEVLRVYYDRLLDNADRHWLIEYIQEILTHHMYENFHELFQHLDFNGDGVVEEDDLRSLMFCDFHDPKKEDTNYREVENVDHLRVIVETHLEEYNNMSKKTMSLVLFRFAIEHISRISRILKQPRSHALLVGVGGSGRQSVTRLAAHMADYSVFQVEITKGYGNTEWHEDLKVILRKCAEGEMHGVFLFTDTQIKRESFLEDVNNLLNAGEVPNLFALDEKQEICEKMRQLDRQRDKTKQTDGSPIALFNMFIDRCRNQLHVVLAMSPIGDAFRIRLRKFPALVNCCTIDWFQSWPEDALQAVASRFLEEIEMSEEIRDGCIDMCKSFHTSTIDLSTSFHVELQRYNYVTPTSYLELISTFKLLLENKRSEVMKMKKRYEVGLEKLDSAASQVASMQLELEALHPQLKVASKAVDEMMVMIERESFEVAKTEKIVKADEIVANEQAMAAKAIKDECDADLAGALPILESALAALDTLTAQDITVVKSMKSPPAGVKLVMEAICILKGIKSDKIPDPTGSGKKIEDFWGPAKRLLGDIRFLQSLHEYDKDNIPPAYMNIIRKNYIPNPDFVPEKIRNASTAAEGLCKWVIAMDSYDKVAKIVAPKKIKLAAAEGELKVAMDGLRKKQAALHEVQDKLAKLQDKLEQNKEKKADLENQLLTQFTLAFEVDLCSKKLERAEQLIGGLGGEKTRWSQSALELGLLYINLTGDILISSGVVAYLGAFTSNYRQNQVKEWTDLCKGRGIPCSEDYSLMGTLGEAVTIRTWNIAGLPSDSFSIDNGIITMNARRWPLMIDPQGQANKWIKNMEKTNSLQLIKFTEPDYVRTLENCIQFGTPVLLENVGEELDPILEPLLLKQTFKQGGSTCIRLGDATIEYAPDFRFYITTKLRNPHYLPETSVKVTLLNFMITSEGMQDQLLGIVVARERPDLEEEKQALILQGAENKRQLKEIEDKILEVLSSSEGNILEDETAIKILSSSKALANEISQKQEVAEETERQIDTTRMGYRPIAIHSTILFFSIADLANIEPMYQYSLTWFINLFILSIENSENSDILSKRLQILRDHFTYSLYVNVCRSLFEKDKLLFSFCLTVNLQIHEHAINKAEWRFLLTGGIGLDNPYANPCTWLPQKSWDEICRLDELPSFKAVRKEFMRLKDGWKRVYDSLEPHHEAFPEVWEDKINDFQRMLIIRCLRPDKVIPMLQEFISSKLGRMFIEPPPFNLSKAFADSNCCAPLIFVLSPGADPMAALLKFADDQGYGGARLSSLSLGQGQGPIAMKMLEKAVKEGTWVVLQNCHLATSWMPTLEKVCEELSPESTHPDFRMWLTSYPSPNFPVAVLQNGVKMTNEAPKGLRANIIRSYLMDPISDPEFFDSCKKPAEFKKLLYGLCFFHALVQERRKFGPLGWNIPYEFNETDLRISVQQLHMFLNQYEELPYDALRYMTGECNYGGRVTDDWDRRTLRSILNKFFCTQLVEDPGYTFDSSGIYFAPPPGEHKSYIEYTQTLPLTPAPEIFGMNANADITKDQSETQLLFDNILLTQSRSAEAGAKSSEEVLNEVAGDILGKLPNNFDLEAAMRRYPTTYTQSMNTVLVQEMGRFNKLLQTIRESCINIQKAIKGLLVMSTDLEEVVSSILNVKIPGMWMAKSYPSLKPLGSYVNDFLTRLKFLQQWYEVGPPPSFWLSGFFFTQAFLTGAQQNFARKYTIPIDLLGFDYEVLEDKDYKVPPEDGVLIYGLFLDGASWNRKIKKLAESHPKILYDIVPVMWLKPCRRTDIPERPSYVAPLYKTSERRGTLSTTGHSTNFVIAMTLPSDHPKEHWIGRGVALLCQLNA</sequence>
<dbReference type="GO" id="GO:0005509">
    <property type="term" value="F:calcium ion binding"/>
    <property type="evidence" value="ECO:0007669"/>
    <property type="project" value="InterPro"/>
</dbReference>
<dbReference type="Gene3D" id="1.20.1270.280">
    <property type="match status" value="1"/>
</dbReference>
<name>A0A7J7WGD5_MYOMY</name>
<evidence type="ECO:0000256" key="4">
    <source>
        <dbReference type="ARBA" id="ARBA00022490"/>
    </source>
</evidence>
<dbReference type="VEuPathDB" id="HostDB:GeneID_118661241"/>
<dbReference type="FunFam" id="3.40.50.300:FF:000362">
    <property type="entry name" value="Dynein, axonemal, heavy chain 6"/>
    <property type="match status" value="1"/>
</dbReference>
<dbReference type="FunFam" id="1.10.8.1220:FF:000001">
    <property type="entry name" value="Dynein axonemal heavy chain 5"/>
    <property type="match status" value="1"/>
</dbReference>
<dbReference type="InterPro" id="IPR041658">
    <property type="entry name" value="AAA_lid_11"/>
</dbReference>
<evidence type="ECO:0000256" key="7">
    <source>
        <dbReference type="ARBA" id="ARBA00022741"/>
    </source>
</evidence>
<dbReference type="FunFam" id="1.20.58.1120:FF:000005">
    <property type="entry name" value="Dynein, axonemal, heavy chain 12"/>
    <property type="match status" value="1"/>
</dbReference>
<dbReference type="EMBL" id="JABWUV010000008">
    <property type="protein sequence ID" value="KAF6336442.1"/>
    <property type="molecule type" value="Genomic_DNA"/>
</dbReference>
<dbReference type="InterPro" id="IPR042228">
    <property type="entry name" value="Dynein_linker_3"/>
</dbReference>
<dbReference type="InterPro" id="IPR004273">
    <property type="entry name" value="Dynein_heavy_D6_P-loop"/>
</dbReference>